<dbReference type="InterPro" id="IPR050204">
    <property type="entry name" value="AraC_XylS_family_regulators"/>
</dbReference>
<dbReference type="SUPFAM" id="SSF51215">
    <property type="entry name" value="Regulatory protein AraC"/>
    <property type="match status" value="1"/>
</dbReference>
<evidence type="ECO:0000256" key="1">
    <source>
        <dbReference type="ARBA" id="ARBA00023015"/>
    </source>
</evidence>
<dbReference type="Gene3D" id="2.60.120.280">
    <property type="entry name" value="Regulatory protein AraC"/>
    <property type="match status" value="1"/>
</dbReference>
<keyword evidence="1" id="KW-0805">Transcription regulation</keyword>
<keyword evidence="3" id="KW-0010">Activator</keyword>
<gene>
    <name evidence="6" type="ORF">FAEPRAA2165_02044</name>
</gene>
<keyword evidence="2" id="KW-0238">DNA-binding</keyword>
<sequence>MKGPCTWVSLIVLHSALFCNLNPQKIKFQREKQSFGCTFVEFADTVMIYWNQECGQLEETIMADVYKQSFKQNYTNNIELSIFNCGLERCAPGQTWGPGIRDHYLIHLVVSGKGTFEVGGKTFEVVPGDLFFARPSQLIRYSADEQQPWEYSWVGFNGACAHKLAAQLPFTDTAPVHHTQDPEGMRAALTNIYSSRGLEPQDEAAMVGYLYLFISALMKETSETRPHNASSSNQYVLNAIKYIQFNYSHDISIDDVAKSVGVSRSHLYRVFMLNVGKSPIDYLTEYRINEACKLLRAGNLSIAEVAISVGFFDQFYFSRVFKRAKGMPPSKYIAAQSENADAPASEEA</sequence>
<dbReference type="SMART" id="SM00342">
    <property type="entry name" value="HTH_ARAC"/>
    <property type="match status" value="1"/>
</dbReference>
<dbReference type="CDD" id="cd06986">
    <property type="entry name" value="cupin_MmsR-like_N"/>
    <property type="match status" value="1"/>
</dbReference>
<dbReference type="Pfam" id="PF02311">
    <property type="entry name" value="AraC_binding"/>
    <property type="match status" value="1"/>
</dbReference>
<organism evidence="6 7">
    <name type="scientific">Faecalibacterium duncaniae (strain DSM 17677 / JCM 31915 / A2-165)</name>
    <name type="common">Faecalibacterium prausnitzii</name>
    <dbReference type="NCBI Taxonomy" id="411483"/>
    <lineage>
        <taxon>Bacteria</taxon>
        <taxon>Bacillati</taxon>
        <taxon>Bacillota</taxon>
        <taxon>Clostridia</taxon>
        <taxon>Eubacteriales</taxon>
        <taxon>Oscillospiraceae</taxon>
        <taxon>Faecalibacterium</taxon>
    </lineage>
</organism>
<dbReference type="InterPro" id="IPR009057">
    <property type="entry name" value="Homeodomain-like_sf"/>
</dbReference>
<dbReference type="eggNOG" id="COG1917">
    <property type="taxonomic scope" value="Bacteria"/>
</dbReference>
<dbReference type="PROSITE" id="PS01124">
    <property type="entry name" value="HTH_ARAC_FAMILY_2"/>
    <property type="match status" value="1"/>
</dbReference>
<feature type="domain" description="HTH araC/xylS-type" evidence="5">
    <location>
        <begin position="237"/>
        <end position="335"/>
    </location>
</feature>
<dbReference type="STRING" id="411483.FAEPRAA2165_02044"/>
<comment type="caution">
    <text evidence="6">The sequence shown here is derived from an EMBL/GenBank/DDBJ whole genome shotgun (WGS) entry which is preliminary data.</text>
</comment>
<dbReference type="InterPro" id="IPR003313">
    <property type="entry name" value="AraC-bd"/>
</dbReference>
<dbReference type="PROSITE" id="PS00041">
    <property type="entry name" value="HTH_ARAC_FAMILY_1"/>
    <property type="match status" value="1"/>
</dbReference>
<evidence type="ECO:0000256" key="4">
    <source>
        <dbReference type="ARBA" id="ARBA00023163"/>
    </source>
</evidence>
<evidence type="ECO:0000256" key="3">
    <source>
        <dbReference type="ARBA" id="ARBA00023159"/>
    </source>
</evidence>
<dbReference type="InterPro" id="IPR020449">
    <property type="entry name" value="Tscrpt_reg_AraC-type_HTH"/>
</dbReference>
<dbReference type="InterPro" id="IPR018062">
    <property type="entry name" value="HTH_AraC-typ_CS"/>
</dbReference>
<dbReference type="PANTHER" id="PTHR46796">
    <property type="entry name" value="HTH-TYPE TRANSCRIPTIONAL ACTIVATOR RHAS-RELATED"/>
    <property type="match status" value="1"/>
</dbReference>
<evidence type="ECO:0000313" key="7">
    <source>
        <dbReference type="Proteomes" id="UP000004619"/>
    </source>
</evidence>
<dbReference type="PANTHER" id="PTHR46796:SF7">
    <property type="entry name" value="ARAC FAMILY TRANSCRIPTIONAL REGULATOR"/>
    <property type="match status" value="1"/>
</dbReference>
<dbReference type="PRINTS" id="PR00032">
    <property type="entry name" value="HTHARAC"/>
</dbReference>
<dbReference type="PATRIC" id="fig|411483.3.peg.1632"/>
<dbReference type="Proteomes" id="UP000004619">
    <property type="component" value="Unassembled WGS sequence"/>
</dbReference>
<keyword evidence="4" id="KW-0804">Transcription</keyword>
<dbReference type="SUPFAM" id="SSF46689">
    <property type="entry name" value="Homeodomain-like"/>
    <property type="match status" value="2"/>
</dbReference>
<evidence type="ECO:0000256" key="2">
    <source>
        <dbReference type="ARBA" id="ARBA00023125"/>
    </source>
</evidence>
<dbReference type="EMBL" id="ACOP02000050">
    <property type="protein sequence ID" value="EEU96423.1"/>
    <property type="molecule type" value="Genomic_DNA"/>
</dbReference>
<evidence type="ECO:0000313" key="6">
    <source>
        <dbReference type="EMBL" id="EEU96423.1"/>
    </source>
</evidence>
<proteinExistence type="predicted"/>
<dbReference type="Gene3D" id="1.10.10.60">
    <property type="entry name" value="Homeodomain-like"/>
    <property type="match status" value="2"/>
</dbReference>
<dbReference type="GO" id="GO:0043565">
    <property type="term" value="F:sequence-specific DNA binding"/>
    <property type="evidence" value="ECO:0007669"/>
    <property type="project" value="InterPro"/>
</dbReference>
<keyword evidence="7" id="KW-1185">Reference proteome</keyword>
<dbReference type="AlphaFoldDB" id="C7H6U8"/>
<accession>C7H6U8</accession>
<dbReference type="HOGENOM" id="CLU_000445_88_6_9"/>
<dbReference type="Pfam" id="PF12833">
    <property type="entry name" value="HTH_18"/>
    <property type="match status" value="1"/>
</dbReference>
<reference evidence="6" key="1">
    <citation type="submission" date="2009-08" db="EMBL/GenBank/DDBJ databases">
        <authorList>
            <person name="Weinstock G."/>
            <person name="Sodergren E."/>
            <person name="Clifton S."/>
            <person name="Fulton L."/>
            <person name="Fulton B."/>
            <person name="Courtney L."/>
            <person name="Fronick C."/>
            <person name="Harrison M."/>
            <person name="Strong C."/>
            <person name="Farmer C."/>
            <person name="Delahaunty K."/>
            <person name="Markovic C."/>
            <person name="Hall O."/>
            <person name="Minx P."/>
            <person name="Tomlinson C."/>
            <person name="Mitreva M."/>
            <person name="Nelson J."/>
            <person name="Hou S."/>
            <person name="Wollam A."/>
            <person name="Pepin K.H."/>
            <person name="Johnson M."/>
            <person name="Bhonagiri V."/>
            <person name="Nash W.E."/>
            <person name="Warren W."/>
            <person name="Chinwalla A."/>
            <person name="Mardis E.R."/>
            <person name="Wilson R.K."/>
        </authorList>
    </citation>
    <scope>NUCLEOTIDE SEQUENCE [LARGE SCALE GENOMIC DNA]</scope>
    <source>
        <strain evidence="6">A2-165</strain>
    </source>
</reference>
<protein>
    <submittedName>
        <fullName evidence="6">Transcriptional regulator, AraC family</fullName>
    </submittedName>
</protein>
<dbReference type="InterPro" id="IPR037923">
    <property type="entry name" value="HTH-like"/>
</dbReference>
<evidence type="ECO:0000259" key="5">
    <source>
        <dbReference type="PROSITE" id="PS01124"/>
    </source>
</evidence>
<name>C7H6U8_FAED2</name>
<dbReference type="eggNOG" id="COG2207">
    <property type="taxonomic scope" value="Bacteria"/>
</dbReference>
<dbReference type="InterPro" id="IPR018060">
    <property type="entry name" value="HTH_AraC"/>
</dbReference>
<dbReference type="GO" id="GO:0003700">
    <property type="term" value="F:DNA-binding transcription factor activity"/>
    <property type="evidence" value="ECO:0007669"/>
    <property type="project" value="InterPro"/>
</dbReference>